<feature type="compositionally biased region" description="Acidic residues" evidence="1">
    <location>
        <begin position="54"/>
        <end position="72"/>
    </location>
</feature>
<sequence length="92" mass="10004">STENAGENALKEARKKGCYIKNAVPQSPTGVLPSRRAEQAAESVDIWVERMASGDEDEYAVDDDEDDSDAEASNERFSSDDEATSDEEATTE</sequence>
<evidence type="ECO:0000313" key="2">
    <source>
        <dbReference type="EMBL" id="ETM37992.1"/>
    </source>
</evidence>
<reference evidence="2" key="1">
    <citation type="submission" date="2013-11" db="EMBL/GenBank/DDBJ databases">
        <title>The Genome Sequence of Phytophthora parasitica IAC_01/95.</title>
        <authorList>
            <consortium name="The Broad Institute Genomics Platform"/>
            <person name="Russ C."/>
            <person name="Tyler B."/>
            <person name="Panabieres F."/>
            <person name="Shan W."/>
            <person name="Tripathy S."/>
            <person name="Grunwald N."/>
            <person name="Machado M."/>
            <person name="Johnson C.S."/>
            <person name="Arredondo F."/>
            <person name="Hong C."/>
            <person name="Coffey M."/>
            <person name="Young S.K."/>
            <person name="Zeng Q."/>
            <person name="Gargeya S."/>
            <person name="Fitzgerald M."/>
            <person name="Abouelleil A."/>
            <person name="Alvarado L."/>
            <person name="Chapman S.B."/>
            <person name="Gainer-Dewar J."/>
            <person name="Goldberg J."/>
            <person name="Griggs A."/>
            <person name="Gujja S."/>
            <person name="Hansen M."/>
            <person name="Howarth C."/>
            <person name="Imamovic A."/>
            <person name="Ireland A."/>
            <person name="Larimer J."/>
            <person name="McCowan C."/>
            <person name="Murphy C."/>
            <person name="Pearson M."/>
            <person name="Poon T.W."/>
            <person name="Priest M."/>
            <person name="Roberts A."/>
            <person name="Saif S."/>
            <person name="Shea T."/>
            <person name="Sykes S."/>
            <person name="Wortman J."/>
            <person name="Nusbaum C."/>
            <person name="Birren B."/>
        </authorList>
    </citation>
    <scope>NUCLEOTIDE SEQUENCE [LARGE SCALE GENOMIC DNA]</scope>
    <source>
        <strain evidence="2">IAC_01/95</strain>
    </source>
</reference>
<name>W2MNP1_PHYNI</name>
<feature type="region of interest" description="Disordered" evidence="1">
    <location>
        <begin position="51"/>
        <end position="92"/>
    </location>
</feature>
<gene>
    <name evidence="2" type="ORF">L914_15603</name>
</gene>
<organism evidence="2">
    <name type="scientific">Phytophthora nicotianae</name>
    <name type="common">Potato buckeye rot agent</name>
    <name type="synonym">Phytophthora parasitica</name>
    <dbReference type="NCBI Taxonomy" id="4792"/>
    <lineage>
        <taxon>Eukaryota</taxon>
        <taxon>Sar</taxon>
        <taxon>Stramenopiles</taxon>
        <taxon>Oomycota</taxon>
        <taxon>Peronosporomycetes</taxon>
        <taxon>Peronosporales</taxon>
        <taxon>Peronosporaceae</taxon>
        <taxon>Phytophthora</taxon>
    </lineage>
</organism>
<feature type="non-terminal residue" evidence="2">
    <location>
        <position position="1"/>
    </location>
</feature>
<proteinExistence type="predicted"/>
<evidence type="ECO:0000256" key="1">
    <source>
        <dbReference type="SAM" id="MobiDB-lite"/>
    </source>
</evidence>
<feature type="compositionally biased region" description="Acidic residues" evidence="1">
    <location>
        <begin position="80"/>
        <end position="92"/>
    </location>
</feature>
<protein>
    <submittedName>
        <fullName evidence="2">Uncharacterized protein</fullName>
    </submittedName>
</protein>
<dbReference type="EMBL" id="KI694983">
    <property type="protein sequence ID" value="ETM37992.1"/>
    <property type="molecule type" value="Genomic_DNA"/>
</dbReference>
<dbReference type="Proteomes" id="UP000054532">
    <property type="component" value="Unassembled WGS sequence"/>
</dbReference>
<accession>W2MNP1</accession>
<dbReference type="AlphaFoldDB" id="W2MNP1"/>